<dbReference type="GO" id="GO:0004514">
    <property type="term" value="F:nicotinate-nucleotide diphosphorylase (carboxylating) activity"/>
    <property type="evidence" value="ECO:0007669"/>
    <property type="project" value="UniProtKB-EC"/>
</dbReference>
<accession>A0A7V2F3X0</accession>
<evidence type="ECO:0000256" key="9">
    <source>
        <dbReference type="ARBA" id="ARBA00033102"/>
    </source>
</evidence>
<dbReference type="Pfam" id="PF02749">
    <property type="entry name" value="QRPTase_N"/>
    <property type="match status" value="1"/>
</dbReference>
<dbReference type="InterPro" id="IPR027277">
    <property type="entry name" value="NadC/ModD"/>
</dbReference>
<comment type="caution">
    <text evidence="15">The sequence shown here is derived from an EMBL/GenBank/DDBJ whole genome shotgun (WGS) entry which is preliminary data.</text>
</comment>
<evidence type="ECO:0000256" key="10">
    <source>
        <dbReference type="ARBA" id="ARBA00047445"/>
    </source>
</evidence>
<organism evidence="15">
    <name type="scientific">Eiseniibacteriota bacterium</name>
    <dbReference type="NCBI Taxonomy" id="2212470"/>
    <lineage>
        <taxon>Bacteria</taxon>
        <taxon>Candidatus Eiseniibacteriota</taxon>
    </lineage>
</organism>
<dbReference type="InterPro" id="IPR036068">
    <property type="entry name" value="Nicotinate_pribotase-like_C"/>
</dbReference>
<dbReference type="EMBL" id="DSEC01000365">
    <property type="protein sequence ID" value="HER43834.1"/>
    <property type="molecule type" value="Genomic_DNA"/>
</dbReference>
<dbReference type="InterPro" id="IPR022412">
    <property type="entry name" value="Quinolinate_PRibosylTrfase_N"/>
</dbReference>
<evidence type="ECO:0000256" key="7">
    <source>
        <dbReference type="ARBA" id="ARBA00022676"/>
    </source>
</evidence>
<comment type="function">
    <text evidence="1">Involved in the catabolism of quinolinic acid (QA).</text>
</comment>
<evidence type="ECO:0000256" key="11">
    <source>
        <dbReference type="ARBA" id="ARBA00069173"/>
    </source>
</evidence>
<feature type="domain" description="Quinolinate phosphoribosyl transferase C-terminal" evidence="13">
    <location>
        <begin position="104"/>
        <end position="268"/>
    </location>
</feature>
<dbReference type="NCBIfam" id="TIGR00078">
    <property type="entry name" value="nadC"/>
    <property type="match status" value="1"/>
</dbReference>
<evidence type="ECO:0000259" key="14">
    <source>
        <dbReference type="Pfam" id="PF02749"/>
    </source>
</evidence>
<dbReference type="Gene3D" id="3.90.1170.20">
    <property type="entry name" value="Quinolinate phosphoribosyl transferase, N-terminal domain"/>
    <property type="match status" value="1"/>
</dbReference>
<keyword evidence="7 12" id="KW-0328">Glycosyltransferase</keyword>
<dbReference type="FunFam" id="3.90.1170.20:FF:000001">
    <property type="entry name" value="Nicotinate-nucleotide diphosphorylase (Carboxylating)"/>
    <property type="match status" value="1"/>
</dbReference>
<dbReference type="Proteomes" id="UP000886069">
    <property type="component" value="Unassembled WGS sequence"/>
</dbReference>
<dbReference type="InterPro" id="IPR037128">
    <property type="entry name" value="Quinolinate_PRibosylTase_N_sf"/>
</dbReference>
<dbReference type="PANTHER" id="PTHR32179:SF3">
    <property type="entry name" value="NICOTINATE-NUCLEOTIDE PYROPHOSPHORYLASE [CARBOXYLATING]"/>
    <property type="match status" value="1"/>
</dbReference>
<comment type="catalytic activity">
    <reaction evidence="10">
        <text>nicotinate beta-D-ribonucleotide + CO2 + diphosphate = quinolinate + 5-phospho-alpha-D-ribose 1-diphosphate + 2 H(+)</text>
        <dbReference type="Rhea" id="RHEA:12733"/>
        <dbReference type="ChEBI" id="CHEBI:15378"/>
        <dbReference type="ChEBI" id="CHEBI:16526"/>
        <dbReference type="ChEBI" id="CHEBI:29959"/>
        <dbReference type="ChEBI" id="CHEBI:33019"/>
        <dbReference type="ChEBI" id="CHEBI:57502"/>
        <dbReference type="ChEBI" id="CHEBI:58017"/>
        <dbReference type="EC" id="2.4.2.19"/>
    </reaction>
</comment>
<dbReference type="InterPro" id="IPR004393">
    <property type="entry name" value="NadC"/>
</dbReference>
<reference evidence="15" key="1">
    <citation type="journal article" date="2020" name="mSystems">
        <title>Genome- and Community-Level Interaction Insights into Carbon Utilization and Element Cycling Functions of Hydrothermarchaeota in Hydrothermal Sediment.</title>
        <authorList>
            <person name="Zhou Z."/>
            <person name="Liu Y."/>
            <person name="Xu W."/>
            <person name="Pan J."/>
            <person name="Luo Z.H."/>
            <person name="Li M."/>
        </authorList>
    </citation>
    <scope>NUCLEOTIDE SEQUENCE [LARGE SCALE GENOMIC DNA]</scope>
    <source>
        <strain evidence="15">SpSt-1233</strain>
    </source>
</reference>
<protein>
    <recommendedName>
        <fullName evidence="11">Probable nicotinate-nucleotide pyrophosphorylase [carboxylating]</fullName>
        <ecNumber evidence="5">2.4.2.19</ecNumber>
    </recommendedName>
    <alternativeName>
        <fullName evidence="9">Quinolinate phosphoribosyltransferase [decarboxylating]</fullName>
    </alternativeName>
</protein>
<evidence type="ECO:0000256" key="2">
    <source>
        <dbReference type="ARBA" id="ARBA00004893"/>
    </source>
</evidence>
<keyword evidence="8 12" id="KW-0808">Transferase</keyword>
<dbReference type="SUPFAM" id="SSF54675">
    <property type="entry name" value="Nicotinate/Quinolinate PRTase N-terminal domain-like"/>
    <property type="match status" value="1"/>
</dbReference>
<evidence type="ECO:0000256" key="8">
    <source>
        <dbReference type="ARBA" id="ARBA00022679"/>
    </source>
</evidence>
<dbReference type="PIRSF" id="PIRSF006250">
    <property type="entry name" value="NadC_ModD"/>
    <property type="match status" value="1"/>
</dbReference>
<dbReference type="EC" id="2.4.2.19" evidence="5"/>
<dbReference type="SUPFAM" id="SSF51690">
    <property type="entry name" value="Nicotinate/Quinolinate PRTase C-terminal domain-like"/>
    <property type="match status" value="1"/>
</dbReference>
<proteinExistence type="inferred from homology"/>
<dbReference type="InterPro" id="IPR013785">
    <property type="entry name" value="Aldolase_TIM"/>
</dbReference>
<dbReference type="GO" id="GO:0005737">
    <property type="term" value="C:cytoplasm"/>
    <property type="evidence" value="ECO:0007669"/>
    <property type="project" value="TreeGrafter"/>
</dbReference>
<keyword evidence="6" id="KW-0662">Pyridine nucleotide biosynthesis</keyword>
<dbReference type="UniPathway" id="UPA00253">
    <property type="reaction ID" value="UER00331"/>
</dbReference>
<evidence type="ECO:0000259" key="13">
    <source>
        <dbReference type="Pfam" id="PF01729"/>
    </source>
</evidence>
<name>A0A7V2F3X0_UNCEI</name>
<dbReference type="GO" id="GO:0034213">
    <property type="term" value="P:quinolinate catabolic process"/>
    <property type="evidence" value="ECO:0007669"/>
    <property type="project" value="TreeGrafter"/>
</dbReference>
<comment type="subunit">
    <text evidence="4">Hexamer formed by 3 homodimers.</text>
</comment>
<dbReference type="GO" id="GO:0009435">
    <property type="term" value="P:NAD+ biosynthetic process"/>
    <property type="evidence" value="ECO:0007669"/>
    <property type="project" value="UniProtKB-UniPathway"/>
</dbReference>
<dbReference type="CDD" id="cd01572">
    <property type="entry name" value="QPRTase"/>
    <property type="match status" value="1"/>
</dbReference>
<comment type="pathway">
    <text evidence="2">Cofactor biosynthesis; NAD(+) biosynthesis; nicotinate D-ribonucleotide from quinolinate: step 1/1.</text>
</comment>
<dbReference type="AlphaFoldDB" id="A0A7V2F3X0"/>
<evidence type="ECO:0000256" key="3">
    <source>
        <dbReference type="ARBA" id="ARBA00009400"/>
    </source>
</evidence>
<dbReference type="InterPro" id="IPR002638">
    <property type="entry name" value="Quinolinate_PRibosylTrfase_C"/>
</dbReference>
<evidence type="ECO:0000256" key="12">
    <source>
        <dbReference type="PIRNR" id="PIRNR006250"/>
    </source>
</evidence>
<feature type="domain" description="Quinolinate phosphoribosyl transferase N-terminal" evidence="14">
    <location>
        <begin position="17"/>
        <end position="102"/>
    </location>
</feature>
<gene>
    <name evidence="15" type="primary">nadC</name>
    <name evidence="15" type="ORF">ENO08_05190</name>
</gene>
<evidence type="ECO:0000256" key="4">
    <source>
        <dbReference type="ARBA" id="ARBA00011218"/>
    </source>
</evidence>
<evidence type="ECO:0000256" key="1">
    <source>
        <dbReference type="ARBA" id="ARBA00003237"/>
    </source>
</evidence>
<evidence type="ECO:0000256" key="6">
    <source>
        <dbReference type="ARBA" id="ARBA00022642"/>
    </source>
</evidence>
<evidence type="ECO:0000256" key="5">
    <source>
        <dbReference type="ARBA" id="ARBA00011944"/>
    </source>
</evidence>
<dbReference type="PANTHER" id="PTHR32179">
    <property type="entry name" value="NICOTINATE-NUCLEOTIDE PYROPHOSPHORYLASE [CARBOXYLATING]"/>
    <property type="match status" value="1"/>
</dbReference>
<dbReference type="FunFam" id="3.20.20.70:FF:000030">
    <property type="entry name" value="Nicotinate-nucleotide pyrophosphorylase, carboxylating"/>
    <property type="match status" value="1"/>
</dbReference>
<sequence length="274" mass="29386">MTGIVERALREDAADNDTTTALLVGEKARGRAVIRAKAAGVVSGQRCAREVFALLDESVEYDPLKRDGSSVREGGIVAELRGNIRPILTGERTALNFLQHLSGIATSARRFVERIEGTGAVILDTRKTTPGMRLLEKEAVLHGGGKNHRKDLAGLILVKENHIAAAGGLERVVELLGARIAETEIEVSSLEELKGLRGSHPARIMLDNFAPEDAEEAMEELKGWDARPEIEVSGGVTLETARSYASLGVDYISVGSITVSAPALDMSLILEEVD</sequence>
<comment type="similarity">
    <text evidence="3 12">Belongs to the NadC/ModD family.</text>
</comment>
<dbReference type="Pfam" id="PF01729">
    <property type="entry name" value="QRPTase_C"/>
    <property type="match status" value="1"/>
</dbReference>
<evidence type="ECO:0000313" key="15">
    <source>
        <dbReference type="EMBL" id="HER43834.1"/>
    </source>
</evidence>
<dbReference type="Gene3D" id="3.20.20.70">
    <property type="entry name" value="Aldolase class I"/>
    <property type="match status" value="1"/>
</dbReference>